<evidence type="ECO:0000313" key="2">
    <source>
        <dbReference type="Proteomes" id="UP000049495"/>
    </source>
</evidence>
<dbReference type="AlphaFoldDB" id="A0A822MVP2"/>
<protein>
    <submittedName>
        <fullName evidence="1">Uncharacterized protein</fullName>
    </submittedName>
</protein>
<proteinExistence type="predicted"/>
<reference evidence="2" key="1">
    <citation type="submission" date="2014-06" db="EMBL/GenBank/DDBJ databases">
        <authorList>
            <person name="Le Roux Frederique"/>
        </authorList>
    </citation>
    <scope>NUCLEOTIDE SEQUENCE [LARGE SCALE GENOMIC DNA]</scope>
    <source>
        <strain evidence="2">J5-5</strain>
    </source>
</reference>
<name>A0A822MVP2_9VIBR</name>
<sequence length="43" mass="4978">MDQIGACSLQLQLQLQHHQLATRRRQFTLRKSTEIPVARSSTE</sequence>
<gene>
    <name evidence="1" type="ORF">VCR5J5_1370124</name>
</gene>
<evidence type="ECO:0000313" key="1">
    <source>
        <dbReference type="EMBL" id="CDT02687.1"/>
    </source>
</evidence>
<dbReference type="EMBL" id="CCJV01000043">
    <property type="protein sequence ID" value="CDT02687.1"/>
    <property type="molecule type" value="Genomic_DNA"/>
</dbReference>
<comment type="caution">
    <text evidence="1">The sequence shown here is derived from an EMBL/GenBank/DDBJ whole genome shotgun (WGS) entry which is preliminary data.</text>
</comment>
<accession>A0A822MVP2</accession>
<dbReference type="Proteomes" id="UP000049495">
    <property type="component" value="Unassembled WGS sequence"/>
</dbReference>
<organism evidence="1 2">
    <name type="scientific">Vibrio crassostreae</name>
    <dbReference type="NCBI Taxonomy" id="246167"/>
    <lineage>
        <taxon>Bacteria</taxon>
        <taxon>Pseudomonadati</taxon>
        <taxon>Pseudomonadota</taxon>
        <taxon>Gammaproteobacteria</taxon>
        <taxon>Vibrionales</taxon>
        <taxon>Vibrionaceae</taxon>
        <taxon>Vibrio</taxon>
    </lineage>
</organism>